<sequence>MFGRQPQQQVEPTMFSQWPKQITQTWPTSVQNQFKPIRGSDIVVGSQVLQQIDRFSSLDQLAQTLQSTSPPLANFLSQEIIGLKNAMNQIKMKASLGTQLYVNELQKLAKEFLVSANTEYKSLDPATQLELKSAYPTLSSYLASPIGQNLLFNETVAPLGAPSILPTPYAAQQNQELQQQLLKQQQQQAAANPYQMPYQQPAYGNNMGYNYGGMNMGNGNNRRFG</sequence>
<gene>
    <name evidence="1" type="ORF">BOKJ2_LOCUS3346</name>
</gene>
<comment type="caution">
    <text evidence="1">The sequence shown here is derived from an EMBL/GenBank/DDBJ whole genome shotgun (WGS) entry which is preliminary data.</text>
</comment>
<dbReference type="Proteomes" id="UP000614601">
    <property type="component" value="Unassembled WGS sequence"/>
</dbReference>
<dbReference type="AlphaFoldDB" id="A0A811K5X1"/>
<organism evidence="1 2">
    <name type="scientific">Bursaphelenchus okinawaensis</name>
    <dbReference type="NCBI Taxonomy" id="465554"/>
    <lineage>
        <taxon>Eukaryota</taxon>
        <taxon>Metazoa</taxon>
        <taxon>Ecdysozoa</taxon>
        <taxon>Nematoda</taxon>
        <taxon>Chromadorea</taxon>
        <taxon>Rhabditida</taxon>
        <taxon>Tylenchina</taxon>
        <taxon>Tylenchomorpha</taxon>
        <taxon>Aphelenchoidea</taxon>
        <taxon>Aphelenchoididae</taxon>
        <taxon>Bursaphelenchus</taxon>
    </lineage>
</organism>
<dbReference type="EMBL" id="CAJFDH010000002">
    <property type="protein sequence ID" value="CAD5210742.1"/>
    <property type="molecule type" value="Genomic_DNA"/>
</dbReference>
<dbReference type="Proteomes" id="UP000783686">
    <property type="component" value="Unassembled WGS sequence"/>
</dbReference>
<accession>A0A811K5X1</accession>
<protein>
    <submittedName>
        <fullName evidence="1">Uncharacterized protein</fullName>
    </submittedName>
</protein>
<dbReference type="EMBL" id="CAJFCW020000002">
    <property type="protein sequence ID" value="CAG9091968.1"/>
    <property type="molecule type" value="Genomic_DNA"/>
</dbReference>
<dbReference type="Gene3D" id="1.20.120.1100">
    <property type="match status" value="1"/>
</dbReference>
<keyword evidence="2" id="KW-1185">Reference proteome</keyword>
<reference evidence="1" key="1">
    <citation type="submission" date="2020-09" db="EMBL/GenBank/DDBJ databases">
        <authorList>
            <person name="Kikuchi T."/>
        </authorList>
    </citation>
    <scope>NUCLEOTIDE SEQUENCE</scope>
    <source>
        <strain evidence="1">SH1</strain>
    </source>
</reference>
<evidence type="ECO:0000313" key="2">
    <source>
        <dbReference type="Proteomes" id="UP000614601"/>
    </source>
</evidence>
<dbReference type="OrthoDB" id="10521083at2759"/>
<proteinExistence type="predicted"/>
<name>A0A811K5X1_9BILA</name>
<evidence type="ECO:0000313" key="1">
    <source>
        <dbReference type="EMBL" id="CAD5210742.1"/>
    </source>
</evidence>